<evidence type="ECO:0000313" key="2">
    <source>
        <dbReference type="EMBL" id="KKN33351.1"/>
    </source>
</evidence>
<organism evidence="2">
    <name type="scientific">marine sediment metagenome</name>
    <dbReference type="NCBI Taxonomy" id="412755"/>
    <lineage>
        <taxon>unclassified sequences</taxon>
        <taxon>metagenomes</taxon>
        <taxon>ecological metagenomes</taxon>
    </lineage>
</organism>
<evidence type="ECO:0000256" key="1">
    <source>
        <dbReference type="SAM" id="Phobius"/>
    </source>
</evidence>
<dbReference type="EMBL" id="LAZR01002186">
    <property type="protein sequence ID" value="KKN33351.1"/>
    <property type="molecule type" value="Genomic_DNA"/>
</dbReference>
<dbReference type="AlphaFoldDB" id="A0A0F9S8P2"/>
<proteinExistence type="predicted"/>
<protein>
    <submittedName>
        <fullName evidence="2">Uncharacterized protein</fullName>
    </submittedName>
</protein>
<name>A0A0F9S8P2_9ZZZZ</name>
<keyword evidence="1" id="KW-0472">Membrane</keyword>
<comment type="caution">
    <text evidence="2">The sequence shown here is derived from an EMBL/GenBank/DDBJ whole genome shotgun (WGS) entry which is preliminary data.</text>
</comment>
<accession>A0A0F9S8P2</accession>
<keyword evidence="1" id="KW-0812">Transmembrane</keyword>
<reference evidence="2" key="1">
    <citation type="journal article" date="2015" name="Nature">
        <title>Complex archaea that bridge the gap between prokaryotes and eukaryotes.</title>
        <authorList>
            <person name="Spang A."/>
            <person name="Saw J.H."/>
            <person name="Jorgensen S.L."/>
            <person name="Zaremba-Niedzwiedzka K."/>
            <person name="Martijn J."/>
            <person name="Lind A.E."/>
            <person name="van Eijk R."/>
            <person name="Schleper C."/>
            <person name="Guy L."/>
            <person name="Ettema T.J."/>
        </authorList>
    </citation>
    <scope>NUCLEOTIDE SEQUENCE</scope>
</reference>
<gene>
    <name evidence="2" type="ORF">LCGC14_0804630</name>
</gene>
<sequence>MLTVLLFLLLCLYFLVNDLAILSMILLFQDIRGWSSRKIMKDLWRGQKGNSFHLKGKSIEDYLTNMNNKYII</sequence>
<feature type="transmembrane region" description="Helical" evidence="1">
    <location>
        <begin position="6"/>
        <end position="28"/>
    </location>
</feature>
<keyword evidence="1" id="KW-1133">Transmembrane helix</keyword>